<dbReference type="EMBL" id="JBBCAQ010000034">
    <property type="protein sequence ID" value="KAK7579749.1"/>
    <property type="molecule type" value="Genomic_DNA"/>
</dbReference>
<evidence type="ECO:0000313" key="1">
    <source>
        <dbReference type="EMBL" id="KAK7579749.1"/>
    </source>
</evidence>
<evidence type="ECO:0000313" key="2">
    <source>
        <dbReference type="Proteomes" id="UP001367676"/>
    </source>
</evidence>
<keyword evidence="2" id="KW-1185">Reference proteome</keyword>
<gene>
    <name evidence="1" type="ORF">V9T40_000378</name>
</gene>
<sequence length="146" mass="16679">MVPFFGATASPYSRESRESMHAECGYLRKTTASVGERPKVGNCGRLRGFGLHFSRDKRRLTFRTKLPTYTFCGLISGGHRFPVPEVQQEFIRNRRSTRLGNSPRFALITKSSDNLRSSRVHDAHPINGVRTTKYNYRGLMIQIERA</sequence>
<protein>
    <submittedName>
        <fullName evidence="1">Uncharacterized protein</fullName>
    </submittedName>
</protein>
<accession>A0AAN9Y0F6</accession>
<comment type="caution">
    <text evidence="1">The sequence shown here is derived from an EMBL/GenBank/DDBJ whole genome shotgun (WGS) entry which is preliminary data.</text>
</comment>
<dbReference type="AlphaFoldDB" id="A0AAN9Y0F6"/>
<name>A0AAN9Y0F6_9HEMI</name>
<proteinExistence type="predicted"/>
<dbReference type="Proteomes" id="UP001367676">
    <property type="component" value="Unassembled WGS sequence"/>
</dbReference>
<reference evidence="1 2" key="1">
    <citation type="submission" date="2024-03" db="EMBL/GenBank/DDBJ databases">
        <title>Adaptation during the transition from Ophiocordyceps entomopathogen to insect associate is accompanied by gene loss and intensified selection.</title>
        <authorList>
            <person name="Ward C.M."/>
            <person name="Onetto C.A."/>
            <person name="Borneman A.R."/>
        </authorList>
    </citation>
    <scope>NUCLEOTIDE SEQUENCE [LARGE SCALE GENOMIC DNA]</scope>
    <source>
        <strain evidence="1">AWRI1</strain>
        <tissue evidence="1">Single Adult Female</tissue>
    </source>
</reference>
<organism evidence="1 2">
    <name type="scientific">Parthenolecanium corni</name>
    <dbReference type="NCBI Taxonomy" id="536013"/>
    <lineage>
        <taxon>Eukaryota</taxon>
        <taxon>Metazoa</taxon>
        <taxon>Ecdysozoa</taxon>
        <taxon>Arthropoda</taxon>
        <taxon>Hexapoda</taxon>
        <taxon>Insecta</taxon>
        <taxon>Pterygota</taxon>
        <taxon>Neoptera</taxon>
        <taxon>Paraneoptera</taxon>
        <taxon>Hemiptera</taxon>
        <taxon>Sternorrhyncha</taxon>
        <taxon>Coccoidea</taxon>
        <taxon>Coccidae</taxon>
        <taxon>Parthenolecanium</taxon>
    </lineage>
</organism>